<dbReference type="GeneID" id="9590660"/>
<sequence>MNDDLRTFTIKVANFQVPVTLGFYYTGWVLALAKPANANSSNPLEHGAIVTTLNVLGAEQSFPPPDPETGRPAFYMMTDSENRGMLPQLEAQGILKKIKPKDRRKGTLVEVLLKDTEIAHTCMKCVKETAPILQETPFELPGEPRLRRCSKCSIVRYCDAECLQADLTSHRTSCHIWHDRPHEAARLMENQRRADLSIYLAAQGFQTIAGTGGERRQDGRLLNGCLVAFIPILLAICLVWLGSALWV</sequence>
<evidence type="ECO:0000313" key="8">
    <source>
        <dbReference type="Proteomes" id="UP000007431"/>
    </source>
</evidence>
<keyword evidence="5" id="KW-0472">Membrane</keyword>
<dbReference type="GO" id="GO:0008270">
    <property type="term" value="F:zinc ion binding"/>
    <property type="evidence" value="ECO:0007669"/>
    <property type="project" value="UniProtKB-KW"/>
</dbReference>
<keyword evidence="3" id="KW-0862">Zinc</keyword>
<keyword evidence="5" id="KW-0812">Transmembrane</keyword>
<dbReference type="VEuPathDB" id="FungiDB:SCHCODRAFT_02680256"/>
<dbReference type="KEGG" id="scm:SCHCO_02680256"/>
<dbReference type="RefSeq" id="XP_003029101.1">
    <property type="nucleotide sequence ID" value="XM_003029055.1"/>
</dbReference>
<name>D8QEN4_SCHCM</name>
<keyword evidence="5" id="KW-1133">Transmembrane helix</keyword>
<evidence type="ECO:0000256" key="5">
    <source>
        <dbReference type="SAM" id="Phobius"/>
    </source>
</evidence>
<evidence type="ECO:0000256" key="2">
    <source>
        <dbReference type="ARBA" id="ARBA00022771"/>
    </source>
</evidence>
<protein>
    <recommendedName>
        <fullName evidence="6">MYND-type domain-containing protein</fullName>
    </recommendedName>
</protein>
<gene>
    <name evidence="7" type="ORF">SCHCODRAFT_237203</name>
</gene>
<accession>D8QEN4</accession>
<dbReference type="AlphaFoldDB" id="D8QEN4"/>
<keyword evidence="2 4" id="KW-0863">Zinc-finger</keyword>
<evidence type="ECO:0000256" key="3">
    <source>
        <dbReference type="ARBA" id="ARBA00022833"/>
    </source>
</evidence>
<keyword evidence="8" id="KW-1185">Reference proteome</keyword>
<evidence type="ECO:0000259" key="6">
    <source>
        <dbReference type="PROSITE" id="PS50865"/>
    </source>
</evidence>
<dbReference type="PROSITE" id="PS50865">
    <property type="entry name" value="ZF_MYND_2"/>
    <property type="match status" value="1"/>
</dbReference>
<proteinExistence type="predicted"/>
<dbReference type="HOGENOM" id="CLU_1310546_0_0_1"/>
<evidence type="ECO:0000256" key="1">
    <source>
        <dbReference type="ARBA" id="ARBA00022723"/>
    </source>
</evidence>
<dbReference type="Pfam" id="PF01753">
    <property type="entry name" value="zf-MYND"/>
    <property type="match status" value="1"/>
</dbReference>
<keyword evidence="1" id="KW-0479">Metal-binding</keyword>
<evidence type="ECO:0000313" key="7">
    <source>
        <dbReference type="EMBL" id="EFI94198.1"/>
    </source>
</evidence>
<reference evidence="7 8" key="1">
    <citation type="journal article" date="2010" name="Nat. Biotechnol.">
        <title>Genome sequence of the model mushroom Schizophyllum commune.</title>
        <authorList>
            <person name="Ohm R.A."/>
            <person name="de Jong J.F."/>
            <person name="Lugones L.G."/>
            <person name="Aerts A."/>
            <person name="Kothe E."/>
            <person name="Stajich J.E."/>
            <person name="de Vries R.P."/>
            <person name="Record E."/>
            <person name="Levasseur A."/>
            <person name="Baker S.E."/>
            <person name="Bartholomew K.A."/>
            <person name="Coutinho P.M."/>
            <person name="Erdmann S."/>
            <person name="Fowler T.J."/>
            <person name="Gathman A.C."/>
            <person name="Lombard V."/>
            <person name="Henrissat B."/>
            <person name="Knabe N."/>
            <person name="Kuees U."/>
            <person name="Lilly W.W."/>
            <person name="Lindquist E."/>
            <person name="Lucas S."/>
            <person name="Magnuson J.K."/>
            <person name="Piumi F."/>
            <person name="Raudaskoski M."/>
            <person name="Salamov A."/>
            <person name="Schmutz J."/>
            <person name="Schwarze F.W.M.R."/>
            <person name="vanKuyk P.A."/>
            <person name="Horton J.S."/>
            <person name="Grigoriev I.V."/>
            <person name="Woesten H.A.B."/>
        </authorList>
    </citation>
    <scope>NUCLEOTIDE SEQUENCE [LARGE SCALE GENOMIC DNA]</scope>
    <source>
        <strain evidence="8">H4-8 / FGSC 9210</strain>
    </source>
</reference>
<dbReference type="Proteomes" id="UP000007431">
    <property type="component" value="Unassembled WGS sequence"/>
</dbReference>
<organism evidence="8">
    <name type="scientific">Schizophyllum commune (strain H4-8 / FGSC 9210)</name>
    <name type="common">Split gill fungus</name>
    <dbReference type="NCBI Taxonomy" id="578458"/>
    <lineage>
        <taxon>Eukaryota</taxon>
        <taxon>Fungi</taxon>
        <taxon>Dikarya</taxon>
        <taxon>Basidiomycota</taxon>
        <taxon>Agaricomycotina</taxon>
        <taxon>Agaricomycetes</taxon>
        <taxon>Agaricomycetidae</taxon>
        <taxon>Agaricales</taxon>
        <taxon>Schizophyllaceae</taxon>
        <taxon>Schizophyllum</taxon>
    </lineage>
</organism>
<dbReference type="InParanoid" id="D8QEN4"/>
<dbReference type="OrthoDB" id="3149405at2759"/>
<feature type="transmembrane region" description="Helical" evidence="5">
    <location>
        <begin position="221"/>
        <end position="246"/>
    </location>
</feature>
<feature type="domain" description="MYND-type" evidence="6">
    <location>
        <begin position="122"/>
        <end position="174"/>
    </location>
</feature>
<evidence type="ECO:0000256" key="4">
    <source>
        <dbReference type="PROSITE-ProRule" id="PRU00134"/>
    </source>
</evidence>
<dbReference type="EMBL" id="GL377310">
    <property type="protein sequence ID" value="EFI94198.1"/>
    <property type="molecule type" value="Genomic_DNA"/>
</dbReference>
<dbReference type="Gene3D" id="6.10.140.2220">
    <property type="match status" value="1"/>
</dbReference>
<dbReference type="SUPFAM" id="SSF144232">
    <property type="entry name" value="HIT/MYND zinc finger-like"/>
    <property type="match status" value="1"/>
</dbReference>
<dbReference type="InterPro" id="IPR002893">
    <property type="entry name" value="Znf_MYND"/>
</dbReference>